<organism evidence="2 3">
    <name type="scientific">Goekera deserti</name>
    <dbReference type="NCBI Taxonomy" id="2497753"/>
    <lineage>
        <taxon>Bacteria</taxon>
        <taxon>Bacillati</taxon>
        <taxon>Actinomycetota</taxon>
        <taxon>Actinomycetes</taxon>
        <taxon>Geodermatophilales</taxon>
        <taxon>Geodermatophilaceae</taxon>
        <taxon>Goekera</taxon>
    </lineage>
</organism>
<name>A0A7K3WHN5_9ACTN</name>
<dbReference type="Gene3D" id="3.40.50.11200">
    <property type="match status" value="1"/>
</dbReference>
<dbReference type="RefSeq" id="WP_162392468.1">
    <property type="nucleotide sequence ID" value="NZ_JAABOZ010000002.1"/>
</dbReference>
<keyword evidence="3" id="KW-1185">Reference proteome</keyword>
<evidence type="ECO:0000313" key="2">
    <source>
        <dbReference type="EMBL" id="NEL55886.1"/>
    </source>
</evidence>
<sequence length="169" mass="19422">MSYRNKTYVAFASEDIRSYWLMEAWRENVHIDFNFFDAHDLYVARDTSKPESIKARLRERMKNAKQFVLLGSRSAKAKGGDGRSFLAYEVQTMLSLDLPVVVANLDQDRNVDRSFIPTPLLDADYYTLSVSFQPAIIKYALDNYAPQYAASGKTGPHFYNESHYKKLGL</sequence>
<feature type="domain" description="Thoeris protein ThsB TIR-like" evidence="1">
    <location>
        <begin position="8"/>
        <end position="109"/>
    </location>
</feature>
<evidence type="ECO:0000313" key="3">
    <source>
        <dbReference type="Proteomes" id="UP000470470"/>
    </source>
</evidence>
<gene>
    <name evidence="2" type="ORF">G1H19_18060</name>
</gene>
<evidence type="ECO:0000259" key="1">
    <source>
        <dbReference type="Pfam" id="PF08937"/>
    </source>
</evidence>
<protein>
    <submittedName>
        <fullName evidence="2">Molecular chaperone Tir</fullName>
    </submittedName>
</protein>
<reference evidence="2 3" key="1">
    <citation type="submission" date="2020-02" db="EMBL/GenBank/DDBJ databases">
        <title>The whole genome sequence of CPCC 205119.</title>
        <authorList>
            <person name="Jiang Z."/>
        </authorList>
    </citation>
    <scope>NUCLEOTIDE SEQUENCE [LARGE SCALE GENOMIC DNA]</scope>
    <source>
        <strain evidence="2 3">CPCC 205119</strain>
    </source>
</reference>
<comment type="caution">
    <text evidence="2">The sequence shown here is derived from an EMBL/GenBank/DDBJ whole genome shotgun (WGS) entry which is preliminary data.</text>
</comment>
<dbReference type="EMBL" id="JAAGWK010000026">
    <property type="protein sequence ID" value="NEL55886.1"/>
    <property type="molecule type" value="Genomic_DNA"/>
</dbReference>
<dbReference type="Proteomes" id="UP000470470">
    <property type="component" value="Unassembled WGS sequence"/>
</dbReference>
<dbReference type="AlphaFoldDB" id="A0A7K3WHN5"/>
<dbReference type="Pfam" id="PF08937">
    <property type="entry name" value="ThsB_TIR"/>
    <property type="match status" value="1"/>
</dbReference>
<dbReference type="InterPro" id="IPR015032">
    <property type="entry name" value="ThsB__TIR-like_domain"/>
</dbReference>
<accession>A0A7K3WHN5</accession>
<proteinExistence type="predicted"/>